<keyword evidence="5" id="KW-0805">Transcription regulation</keyword>
<evidence type="ECO:0000256" key="8">
    <source>
        <dbReference type="ARBA" id="ARBA00067337"/>
    </source>
</evidence>
<dbReference type="InterPro" id="IPR001789">
    <property type="entry name" value="Sig_transdc_resp-reg_receiver"/>
</dbReference>
<keyword evidence="7" id="KW-0804">Transcription</keyword>
<feature type="DNA-binding region" description="OmpR/PhoB-type" evidence="10">
    <location>
        <begin position="139"/>
        <end position="238"/>
    </location>
</feature>
<dbReference type="SUPFAM" id="SSF46894">
    <property type="entry name" value="C-terminal effector domain of the bipartite response regulators"/>
    <property type="match status" value="1"/>
</dbReference>
<dbReference type="GO" id="GO:0000156">
    <property type="term" value="F:phosphorelay response regulator activity"/>
    <property type="evidence" value="ECO:0007669"/>
    <property type="project" value="TreeGrafter"/>
</dbReference>
<dbReference type="PANTHER" id="PTHR48111">
    <property type="entry name" value="REGULATOR OF RPOS"/>
    <property type="match status" value="1"/>
</dbReference>
<comment type="subcellular location">
    <subcellularLocation>
        <location evidence="1">Cytoplasm</location>
    </subcellularLocation>
</comment>
<evidence type="ECO:0000313" key="13">
    <source>
        <dbReference type="EMBL" id="SLN76226.1"/>
    </source>
</evidence>
<dbReference type="SMART" id="SM00862">
    <property type="entry name" value="Trans_reg_C"/>
    <property type="match status" value="1"/>
</dbReference>
<feature type="domain" description="Response regulatory" evidence="11">
    <location>
        <begin position="9"/>
        <end position="122"/>
    </location>
</feature>
<dbReference type="FunFam" id="3.40.50.2300:FF:000001">
    <property type="entry name" value="DNA-binding response regulator PhoB"/>
    <property type="match status" value="1"/>
</dbReference>
<dbReference type="EMBL" id="FWFJ01000079">
    <property type="protein sequence ID" value="SLN76226.1"/>
    <property type="molecule type" value="Genomic_DNA"/>
</dbReference>
<keyword evidence="6 10" id="KW-0238">DNA-binding</keyword>
<dbReference type="CDD" id="cd00383">
    <property type="entry name" value="trans_reg_C"/>
    <property type="match status" value="1"/>
</dbReference>
<dbReference type="GO" id="GO:0006355">
    <property type="term" value="P:regulation of DNA-templated transcription"/>
    <property type="evidence" value="ECO:0007669"/>
    <property type="project" value="InterPro"/>
</dbReference>
<dbReference type="AlphaFoldDB" id="A0A1X7AD48"/>
<evidence type="ECO:0000256" key="7">
    <source>
        <dbReference type="ARBA" id="ARBA00023163"/>
    </source>
</evidence>
<dbReference type="InterPro" id="IPR016032">
    <property type="entry name" value="Sig_transdc_resp-reg_C-effctor"/>
</dbReference>
<dbReference type="GO" id="GO:0005829">
    <property type="term" value="C:cytosol"/>
    <property type="evidence" value="ECO:0007669"/>
    <property type="project" value="TreeGrafter"/>
</dbReference>
<feature type="domain" description="OmpR/PhoB-type" evidence="12">
    <location>
        <begin position="139"/>
        <end position="238"/>
    </location>
</feature>
<dbReference type="FunFam" id="1.10.10.10:FF:000099">
    <property type="entry name" value="Two-component system response regulator TorR"/>
    <property type="match status" value="1"/>
</dbReference>
<name>A0A1X7AD48_9RHOB</name>
<dbReference type="GO" id="GO:0000976">
    <property type="term" value="F:transcription cis-regulatory region binding"/>
    <property type="evidence" value="ECO:0007669"/>
    <property type="project" value="TreeGrafter"/>
</dbReference>
<evidence type="ECO:0000259" key="11">
    <source>
        <dbReference type="PROSITE" id="PS50110"/>
    </source>
</evidence>
<evidence type="ECO:0000256" key="1">
    <source>
        <dbReference type="ARBA" id="ARBA00004496"/>
    </source>
</evidence>
<sequence length="238" mass="26939">MTRATEAKKILVCDDEDHLREMLSEYLSERGYSVVEAENADVMLASFEKGAPDVIVLDINMPGTDGLTALRTLRVSSKIPVIMLSAAGEVVDRIIGLEMGADDYLAKPVDLRELEARIKAALRRQDFAEVADVRKSRMTGTVPFGMCQLDLDRARLFGENGEEIAITSMEFSLLRVFAQKRGRVLTRDQLLEQAHDRGWEHFDRSIDLRISRLRRKIELNPTKPETIRTVRGIGYIFD</sequence>
<dbReference type="RefSeq" id="WP_085828741.1">
    <property type="nucleotide sequence ID" value="NZ_FWFJ01000079.1"/>
</dbReference>
<dbReference type="GO" id="GO:0032993">
    <property type="term" value="C:protein-DNA complex"/>
    <property type="evidence" value="ECO:0007669"/>
    <property type="project" value="TreeGrafter"/>
</dbReference>
<dbReference type="InterPro" id="IPR036388">
    <property type="entry name" value="WH-like_DNA-bd_sf"/>
</dbReference>
<feature type="modified residue" description="4-aspartylphosphate" evidence="9">
    <location>
        <position position="58"/>
    </location>
</feature>
<dbReference type="PANTHER" id="PTHR48111:SF4">
    <property type="entry name" value="DNA-BINDING DUAL TRANSCRIPTIONAL REGULATOR OMPR"/>
    <property type="match status" value="1"/>
</dbReference>
<dbReference type="Gene3D" id="6.10.250.690">
    <property type="match status" value="1"/>
</dbReference>
<organism evidence="13 14">
    <name type="scientific">Roseovarius gaetbuli</name>
    <dbReference type="NCBI Taxonomy" id="1356575"/>
    <lineage>
        <taxon>Bacteria</taxon>
        <taxon>Pseudomonadati</taxon>
        <taxon>Pseudomonadota</taxon>
        <taxon>Alphaproteobacteria</taxon>
        <taxon>Rhodobacterales</taxon>
        <taxon>Roseobacteraceae</taxon>
        <taxon>Roseovarius</taxon>
    </lineage>
</organism>
<reference evidence="14" key="1">
    <citation type="submission" date="2017-03" db="EMBL/GenBank/DDBJ databases">
        <authorList>
            <person name="Rodrigo-Torres L."/>
            <person name="Arahal R.D."/>
            <person name="Lucena T."/>
        </authorList>
    </citation>
    <scope>NUCLEOTIDE SEQUENCE [LARGE SCALE GENOMIC DNA]</scope>
    <source>
        <strain evidence="14">CECT 8370</strain>
    </source>
</reference>
<evidence type="ECO:0000256" key="10">
    <source>
        <dbReference type="PROSITE-ProRule" id="PRU01091"/>
    </source>
</evidence>
<dbReference type="Pfam" id="PF00486">
    <property type="entry name" value="Trans_reg_C"/>
    <property type="match status" value="1"/>
</dbReference>
<keyword evidence="4" id="KW-0902">Two-component regulatory system</keyword>
<evidence type="ECO:0000256" key="4">
    <source>
        <dbReference type="ARBA" id="ARBA00023012"/>
    </source>
</evidence>
<dbReference type="InterPro" id="IPR011006">
    <property type="entry name" value="CheY-like_superfamily"/>
</dbReference>
<dbReference type="Pfam" id="PF00072">
    <property type="entry name" value="Response_reg"/>
    <property type="match status" value="1"/>
</dbReference>
<keyword evidence="3 9" id="KW-0597">Phosphoprotein</keyword>
<dbReference type="SMART" id="SM00448">
    <property type="entry name" value="REC"/>
    <property type="match status" value="1"/>
</dbReference>
<evidence type="ECO:0000256" key="3">
    <source>
        <dbReference type="ARBA" id="ARBA00022553"/>
    </source>
</evidence>
<evidence type="ECO:0000256" key="9">
    <source>
        <dbReference type="PROSITE-ProRule" id="PRU00169"/>
    </source>
</evidence>
<dbReference type="OrthoDB" id="9802426at2"/>
<dbReference type="Gene3D" id="1.10.10.10">
    <property type="entry name" value="Winged helix-like DNA-binding domain superfamily/Winged helix DNA-binding domain"/>
    <property type="match status" value="1"/>
</dbReference>
<dbReference type="PROSITE" id="PS51755">
    <property type="entry name" value="OMPR_PHOB"/>
    <property type="match status" value="1"/>
</dbReference>
<dbReference type="InterPro" id="IPR039420">
    <property type="entry name" value="WalR-like"/>
</dbReference>
<keyword evidence="2" id="KW-0963">Cytoplasm</keyword>
<accession>A0A1X7AD48</accession>
<dbReference type="SUPFAM" id="SSF52172">
    <property type="entry name" value="CheY-like"/>
    <property type="match status" value="1"/>
</dbReference>
<proteinExistence type="predicted"/>
<dbReference type="Proteomes" id="UP000194012">
    <property type="component" value="Unassembled WGS sequence"/>
</dbReference>
<protein>
    <recommendedName>
        <fullName evidence="8">Regulatory protein VirG</fullName>
    </recommendedName>
</protein>
<evidence type="ECO:0000256" key="5">
    <source>
        <dbReference type="ARBA" id="ARBA00023015"/>
    </source>
</evidence>
<gene>
    <name evidence="13" type="primary">ompR_4</name>
    <name evidence="13" type="ORF">ROG8370_03855</name>
</gene>
<evidence type="ECO:0000259" key="12">
    <source>
        <dbReference type="PROSITE" id="PS51755"/>
    </source>
</evidence>
<evidence type="ECO:0000256" key="2">
    <source>
        <dbReference type="ARBA" id="ARBA00022490"/>
    </source>
</evidence>
<keyword evidence="14" id="KW-1185">Reference proteome</keyword>
<evidence type="ECO:0000256" key="6">
    <source>
        <dbReference type="ARBA" id="ARBA00023125"/>
    </source>
</evidence>
<dbReference type="InterPro" id="IPR001867">
    <property type="entry name" value="OmpR/PhoB-type_DNA-bd"/>
</dbReference>
<evidence type="ECO:0000313" key="14">
    <source>
        <dbReference type="Proteomes" id="UP000194012"/>
    </source>
</evidence>
<dbReference type="PROSITE" id="PS50110">
    <property type="entry name" value="RESPONSE_REGULATORY"/>
    <property type="match status" value="1"/>
</dbReference>
<dbReference type="Gene3D" id="3.40.50.2300">
    <property type="match status" value="1"/>
</dbReference>